<accession>A0A078A967</accession>
<dbReference type="AlphaFoldDB" id="A0A078A967"/>
<dbReference type="EMBL" id="CCKQ01006785">
    <property type="protein sequence ID" value="CDW78112.1"/>
    <property type="molecule type" value="Genomic_DNA"/>
</dbReference>
<keyword evidence="3" id="KW-1185">Reference proteome</keyword>
<feature type="compositionally biased region" description="Polar residues" evidence="1">
    <location>
        <begin position="430"/>
        <end position="449"/>
    </location>
</feature>
<feature type="region of interest" description="Disordered" evidence="1">
    <location>
        <begin position="945"/>
        <end position="974"/>
    </location>
</feature>
<sequence length="1262" mass="144965">MSNLITLKVKRNIQKYKKQHSLYQTKKEFQNKQLINQTEQPYNSRNVQTLKLQTNSKEQTEYMSMEKDHNQDSPTINLQESIIIQKVERQINPITLQTKHKKAKDSRGKDLEAFVNNSQERKINSLGNSNDKGKRIEKHIELNMTDVAILETQNIRKNLSDNSGVNQINSELQSPHSAQDHNSFLLRPRGLVIIQDSHKITHNNIPIIMEKQHPNQQSHNNPKTEMGKFIQGLHEIQQQILTFRSKSDASELQRELNNLKQNVDHSDNLLKLQHQSRLQRRKSYNNDVNLTSLLDVKPLEVINNIPKGTFNNQTLNKNALINENSQQPSNDISMANLGKLNTDILQVRVEQKQSKNLEKSSTIKLKQFANTNKLSNDNILSLTSNQLTTLNNHLLPIALAANISRAQMQMSVNNTPPEWGAVYQHNPSNLGQIGNYDQNQSSLPKQSSKSFRESENLRLTASQHIVQRTNRTKKTKQIMSEIKLNKMPISGLEQIDAKTLKLDGKTGNTSNQYHISSGKIIGENAYYEITPRKQTQVYRQISNTGEQRELVYSVKKQINQDESENQLSQRNLKNTCVGTDELENLMNEDQISSQISNLQIGRNHISINHNIIQKGGGNIQDNYGNNSNSFGIEHNHVDLNRTYNNFQRTQDSIFNEKFSYGSPIRQSNLINQIKAQNADSSRIIIKNILGRNKIMVVSNTGNSFDEDVVKELKQERLRISGDQIYPMNTLFNTQSNFNSFKMEPRFPKEMQDQALKVGSSFFERSLVKTKDDRNADESVIYQDYQLSQKLQFSDIKQQDSLRMNNETLRSYNPYDNESSQAVQSQLMLNPSNNNTSIRLENQKQNAVLQNSTPMTEHLITKKPRNQSQVTNHPKSLVPTVHITSSNYKAPVNTNAFGQQTLYEKLQINNQEQELNQRLRSAPKIDQNVKTIIELKSQRKRQIQRIGQQYSNKDDSMDVQTLRGPSNDQDDQQSYDLNYQNSSIAARMEDKKYSPILSKSPLKGLIYKISKEFTEALNRHSIHSRDQVLKGPKKIQIKSQDHDQLKKVLEKKDYIKILEQPQIAQSNMQIRQTFMESTGNSRERNLLIEKLNLSGLGESQVSTINGASKNESLKMSKIMRKTNGFGSQSNQIQFAAIEKKIFRKERILNNVDKNILEMQAYPFIIPSQGNAQSLLTKQDETIESNFFHELAQKTMTYQSRQQAQGGTTQQFFTKRHEKQRLASNQGLNYSLIQRGKTVNQILKKTRRNLSTVISHQRDGIIII</sequence>
<evidence type="ECO:0000313" key="2">
    <source>
        <dbReference type="EMBL" id="CDW78112.1"/>
    </source>
</evidence>
<protein>
    <submittedName>
        <fullName evidence="2">Uncharacterized protein</fullName>
    </submittedName>
</protein>
<dbReference type="InParanoid" id="A0A078A967"/>
<name>A0A078A967_STYLE</name>
<dbReference type="Proteomes" id="UP000039865">
    <property type="component" value="Unassembled WGS sequence"/>
</dbReference>
<organism evidence="2 3">
    <name type="scientific">Stylonychia lemnae</name>
    <name type="common">Ciliate</name>
    <dbReference type="NCBI Taxonomy" id="5949"/>
    <lineage>
        <taxon>Eukaryota</taxon>
        <taxon>Sar</taxon>
        <taxon>Alveolata</taxon>
        <taxon>Ciliophora</taxon>
        <taxon>Intramacronucleata</taxon>
        <taxon>Spirotrichea</taxon>
        <taxon>Stichotrichia</taxon>
        <taxon>Sporadotrichida</taxon>
        <taxon>Oxytrichidae</taxon>
        <taxon>Stylonychinae</taxon>
        <taxon>Stylonychia</taxon>
    </lineage>
</organism>
<proteinExistence type="predicted"/>
<evidence type="ECO:0000313" key="3">
    <source>
        <dbReference type="Proteomes" id="UP000039865"/>
    </source>
</evidence>
<gene>
    <name evidence="2" type="primary">Contig1364.g1501</name>
    <name evidence="2" type="ORF">STYLEM_7083</name>
</gene>
<reference evidence="2 3" key="1">
    <citation type="submission" date="2014-06" db="EMBL/GenBank/DDBJ databases">
        <authorList>
            <person name="Swart Estienne"/>
        </authorList>
    </citation>
    <scope>NUCLEOTIDE SEQUENCE [LARGE SCALE GENOMIC DNA]</scope>
    <source>
        <strain evidence="2 3">130c</strain>
    </source>
</reference>
<feature type="region of interest" description="Disordered" evidence="1">
    <location>
        <begin position="430"/>
        <end position="454"/>
    </location>
</feature>
<evidence type="ECO:0000256" key="1">
    <source>
        <dbReference type="SAM" id="MobiDB-lite"/>
    </source>
</evidence>